<keyword evidence="1" id="KW-1133">Transmembrane helix</keyword>
<dbReference type="EMBL" id="RQPI01000017">
    <property type="protein sequence ID" value="RQW08857.1"/>
    <property type="molecule type" value="Genomic_DNA"/>
</dbReference>
<organism evidence="2 3">
    <name type="scientific">Paenibacillus rhizophilus</name>
    <dbReference type="NCBI Taxonomy" id="1850366"/>
    <lineage>
        <taxon>Bacteria</taxon>
        <taxon>Bacillati</taxon>
        <taxon>Bacillota</taxon>
        <taxon>Bacilli</taxon>
        <taxon>Bacillales</taxon>
        <taxon>Paenibacillaceae</taxon>
        <taxon>Paenibacillus</taxon>
    </lineage>
</organism>
<feature type="transmembrane region" description="Helical" evidence="1">
    <location>
        <begin position="223"/>
        <end position="240"/>
    </location>
</feature>
<feature type="transmembrane region" description="Helical" evidence="1">
    <location>
        <begin position="246"/>
        <end position="265"/>
    </location>
</feature>
<gene>
    <name evidence="2" type="ORF">EH198_20915</name>
</gene>
<keyword evidence="3" id="KW-1185">Reference proteome</keyword>
<dbReference type="RefSeq" id="WP_124697462.1">
    <property type="nucleotide sequence ID" value="NZ_JBHUFE010000025.1"/>
</dbReference>
<dbReference type="AlphaFoldDB" id="A0A3N9P012"/>
<sequence length="274" mass="32202">MSYTIEFIKSMFPDSLTAAIVIILTVLVFWMYKELRNNFLESSKSNQQRIDKALEAYSDLEFEIYKYSNERSDLFTVTEKMSKASSLMTYDLLKQYIKFKETTDEALKKDLLLKFHKEVENEIYRLKLMQTDSVTFKTDKDILSSIDLYIKTKIAPFGIPLIHTYFNLMILLMLVFGTTLIIGASSVTEQISIFSLIIVVLFYFMTLYLVISEGFLKKRFKHSLKNWSTFIIFIVVPPLVVFLTEYWFRGIIISVLILIYAYYAGRKCMREQLI</sequence>
<evidence type="ECO:0000256" key="1">
    <source>
        <dbReference type="SAM" id="Phobius"/>
    </source>
</evidence>
<feature type="transmembrane region" description="Helical" evidence="1">
    <location>
        <begin position="12"/>
        <end position="32"/>
    </location>
</feature>
<evidence type="ECO:0000313" key="2">
    <source>
        <dbReference type="EMBL" id="RQW08857.1"/>
    </source>
</evidence>
<keyword evidence="1" id="KW-0472">Membrane</keyword>
<feature type="transmembrane region" description="Helical" evidence="1">
    <location>
        <begin position="165"/>
        <end position="185"/>
    </location>
</feature>
<evidence type="ECO:0000313" key="3">
    <source>
        <dbReference type="Proteomes" id="UP000282529"/>
    </source>
</evidence>
<comment type="caution">
    <text evidence="2">The sequence shown here is derived from an EMBL/GenBank/DDBJ whole genome shotgun (WGS) entry which is preliminary data.</text>
</comment>
<proteinExistence type="predicted"/>
<reference evidence="2 3" key="1">
    <citation type="submission" date="2018-11" db="EMBL/GenBank/DDBJ databases">
        <title>Genome sequence of strain 7197.</title>
        <authorList>
            <person name="Gao J."/>
            <person name="Sun J."/>
        </authorList>
    </citation>
    <scope>NUCLEOTIDE SEQUENCE [LARGE SCALE GENOMIC DNA]</scope>
    <source>
        <strain evidence="2 3">7197</strain>
    </source>
</reference>
<dbReference type="Proteomes" id="UP000282529">
    <property type="component" value="Unassembled WGS sequence"/>
</dbReference>
<keyword evidence="1" id="KW-0812">Transmembrane</keyword>
<accession>A0A3N9P012</accession>
<name>A0A3N9P012_9BACL</name>
<dbReference type="OrthoDB" id="2592476at2"/>
<protein>
    <submittedName>
        <fullName evidence="2">Uncharacterized protein</fullName>
    </submittedName>
</protein>
<feature type="transmembrane region" description="Helical" evidence="1">
    <location>
        <begin position="191"/>
        <end position="211"/>
    </location>
</feature>